<dbReference type="Gene3D" id="3.90.79.10">
    <property type="entry name" value="Nucleoside Triphosphate Pyrophosphohydrolase"/>
    <property type="match status" value="1"/>
</dbReference>
<feature type="region of interest" description="Disordered" evidence="2">
    <location>
        <begin position="1"/>
        <end position="26"/>
    </location>
</feature>
<evidence type="ECO:0000313" key="5">
    <source>
        <dbReference type="Proteomes" id="UP001316189"/>
    </source>
</evidence>
<evidence type="ECO:0000313" key="4">
    <source>
        <dbReference type="EMBL" id="UUI74651.1"/>
    </source>
</evidence>
<evidence type="ECO:0000259" key="3">
    <source>
        <dbReference type="PROSITE" id="PS51462"/>
    </source>
</evidence>
<dbReference type="PROSITE" id="PS51462">
    <property type="entry name" value="NUDIX"/>
    <property type="match status" value="1"/>
</dbReference>
<proteinExistence type="inferred from homology"/>
<evidence type="ECO:0000256" key="1">
    <source>
        <dbReference type="ARBA" id="ARBA00005582"/>
    </source>
</evidence>
<dbReference type="Proteomes" id="UP001316189">
    <property type="component" value="Chromosome"/>
</dbReference>
<evidence type="ECO:0000256" key="2">
    <source>
        <dbReference type="SAM" id="MobiDB-lite"/>
    </source>
</evidence>
<comment type="similarity">
    <text evidence="1">Belongs to the Nudix hydrolase family.</text>
</comment>
<feature type="domain" description="Nudix hydrolase" evidence="3">
    <location>
        <begin position="71"/>
        <end position="203"/>
    </location>
</feature>
<dbReference type="PANTHER" id="PTHR43736">
    <property type="entry name" value="ADP-RIBOSE PYROPHOSPHATASE"/>
    <property type="match status" value="1"/>
</dbReference>
<accession>A0ABY5KYY2</accession>
<dbReference type="RefSeq" id="WP_227570491.1">
    <property type="nucleotide sequence ID" value="NZ_CP101988.1"/>
</dbReference>
<dbReference type="InterPro" id="IPR000086">
    <property type="entry name" value="NUDIX_hydrolase_dom"/>
</dbReference>
<dbReference type="Pfam" id="PF00293">
    <property type="entry name" value="NUDIX"/>
    <property type="match status" value="1"/>
</dbReference>
<dbReference type="InterPro" id="IPR015797">
    <property type="entry name" value="NUDIX_hydrolase-like_dom_sf"/>
</dbReference>
<protein>
    <submittedName>
        <fullName evidence="4">NUDIX domain-containing protein</fullName>
    </submittedName>
</protein>
<dbReference type="PANTHER" id="PTHR43736:SF1">
    <property type="entry name" value="DIHYDRONEOPTERIN TRIPHOSPHATE DIPHOSPHATASE"/>
    <property type="match status" value="1"/>
</dbReference>
<sequence>MPRQAVPARHETSAPTDEPDPAARTEGALDRVRSELARWTAPDARQERLRADYLAHVRAHGTAALTKGGHPAHLTASCVVLSEDLAETLLCFHRKGQFWVQLGGHLEASDRSLLDAARREAREESGAMTVQILGEAPFDLDRHALSGGWTCAEHLDVGFVAVVPRAAAVAASDESEAVAWWPVSALPADSVSGLADRVSRARRHAAM</sequence>
<reference evidence="4 5" key="1">
    <citation type="submission" date="2022-07" db="EMBL/GenBank/DDBJ databases">
        <title>Novel species in genus cellulomonas.</title>
        <authorList>
            <person name="Ye L."/>
        </authorList>
    </citation>
    <scope>NUCLEOTIDE SEQUENCE [LARGE SCALE GENOMIC DNA]</scope>
    <source>
        <strain evidence="5">zg-Y338</strain>
    </source>
</reference>
<name>A0ABY5KYY2_9CELL</name>
<gene>
    <name evidence="4" type="ORF">NP064_12760</name>
</gene>
<organism evidence="4 5">
    <name type="scientific">Cellulomonas chengniuliangii</name>
    <dbReference type="NCBI Taxonomy" id="2968084"/>
    <lineage>
        <taxon>Bacteria</taxon>
        <taxon>Bacillati</taxon>
        <taxon>Actinomycetota</taxon>
        <taxon>Actinomycetes</taxon>
        <taxon>Micrococcales</taxon>
        <taxon>Cellulomonadaceae</taxon>
        <taxon>Cellulomonas</taxon>
    </lineage>
</organism>
<keyword evidence="5" id="KW-1185">Reference proteome</keyword>
<dbReference type="EMBL" id="CP101988">
    <property type="protein sequence ID" value="UUI74651.1"/>
    <property type="molecule type" value="Genomic_DNA"/>
</dbReference>
<dbReference type="CDD" id="cd03674">
    <property type="entry name" value="NUDIX_Hydrolase"/>
    <property type="match status" value="1"/>
</dbReference>
<dbReference type="SUPFAM" id="SSF55811">
    <property type="entry name" value="Nudix"/>
    <property type="match status" value="1"/>
</dbReference>